<sequence>MSATTTTSKPLPIAATLADLLPLLARHHPDRTALVMEDRSLTYAELDQAAGRLAGALAARGVMPGDRITLHGPNSWQWVVAYYAVLRSGAILNPLNLMLTPPEVAHAVRDCGAGIVITTAASVPGLSGLREAGVRLIAWGGEAREPGEEHEAEALEPLTAAGAMLEPHACDPGAPAMICYTSGTTGLPKGAVLTHRGILHNAAAIATMFVMDRNDVMVSAMPLPHVGGHVMMNAAFQRGMRLAQFGRFDPVRVQDAVARLGGTIFFGAPAMFLMVTAAPGFAAEAWRSLRVAAIGGAGMPPEQMRAVERALGHRLLELWGMTELSGVGAAFGPLTPNKHGSIGVAVPFVQLRIGALDDDAVTVPPDEPGELLARGPSVMQGYWNNAAATAETLTGDGWLRTGDIARMDADGCIFVVDRRKDMILSSGYNVYPAELERVLCEHPAVATAAVGRQPDPVKGEIAKAYVVLKREGEATIEELEAFCRHSLAAYKVPRAFQFVSDLPRTPSGKVLRRELCKLDGGDPARSAAP</sequence>
<proteinExistence type="predicted"/>
<feature type="domain" description="AMP-binding enzyme C-terminal" evidence="2">
    <location>
        <begin position="434"/>
        <end position="509"/>
    </location>
</feature>
<dbReference type="GO" id="GO:0016877">
    <property type="term" value="F:ligase activity, forming carbon-sulfur bonds"/>
    <property type="evidence" value="ECO:0007669"/>
    <property type="project" value="UniProtKB-ARBA"/>
</dbReference>
<dbReference type="InterPro" id="IPR025110">
    <property type="entry name" value="AMP-bd_C"/>
</dbReference>
<dbReference type="Pfam" id="PF13193">
    <property type="entry name" value="AMP-binding_C"/>
    <property type="match status" value="1"/>
</dbReference>
<dbReference type="InterPro" id="IPR042099">
    <property type="entry name" value="ANL_N_sf"/>
</dbReference>
<evidence type="ECO:0000259" key="2">
    <source>
        <dbReference type="Pfam" id="PF13193"/>
    </source>
</evidence>
<feature type="domain" description="AMP-dependent synthetase/ligase" evidence="1">
    <location>
        <begin position="25"/>
        <end position="383"/>
    </location>
</feature>
<evidence type="ECO:0000313" key="4">
    <source>
        <dbReference type="Proteomes" id="UP000035955"/>
    </source>
</evidence>
<dbReference type="InterPro" id="IPR020845">
    <property type="entry name" value="AMP-binding_CS"/>
</dbReference>
<dbReference type="SUPFAM" id="SSF56801">
    <property type="entry name" value="Acetyl-CoA synthetase-like"/>
    <property type="match status" value="1"/>
</dbReference>
<dbReference type="AlphaFoldDB" id="A0A0J6VMJ9"/>
<evidence type="ECO:0008006" key="5">
    <source>
        <dbReference type="Google" id="ProtNLM"/>
    </source>
</evidence>
<reference evidence="3 4" key="1">
    <citation type="submission" date="2015-03" db="EMBL/GenBank/DDBJ databases">
        <title>Genome sequencing of Methylobacterium variabile DSM 16961.</title>
        <authorList>
            <person name="Chaudhry V."/>
            <person name="Patil P.B."/>
        </authorList>
    </citation>
    <scope>NUCLEOTIDE SEQUENCE [LARGE SCALE GENOMIC DNA]</scope>
    <source>
        <strain evidence="3 4">DSM 16961</strain>
    </source>
</reference>
<dbReference type="InterPro" id="IPR050237">
    <property type="entry name" value="ATP-dep_AMP-bd_enzyme"/>
</dbReference>
<dbReference type="InterPro" id="IPR000873">
    <property type="entry name" value="AMP-dep_synth/lig_dom"/>
</dbReference>
<dbReference type="EMBL" id="LABY01000047">
    <property type="protein sequence ID" value="KMO40401.1"/>
    <property type="molecule type" value="Genomic_DNA"/>
</dbReference>
<dbReference type="Proteomes" id="UP000035955">
    <property type="component" value="Unassembled WGS sequence"/>
</dbReference>
<gene>
    <name evidence="3" type="ORF">VQ02_08015</name>
</gene>
<dbReference type="OrthoDB" id="9803968at2"/>
<dbReference type="InterPro" id="IPR045851">
    <property type="entry name" value="AMP-bd_C_sf"/>
</dbReference>
<evidence type="ECO:0000313" key="3">
    <source>
        <dbReference type="EMBL" id="KMO40401.1"/>
    </source>
</evidence>
<dbReference type="PROSITE" id="PS00455">
    <property type="entry name" value="AMP_BINDING"/>
    <property type="match status" value="1"/>
</dbReference>
<keyword evidence="4" id="KW-1185">Reference proteome</keyword>
<dbReference type="Gene3D" id="3.40.50.12780">
    <property type="entry name" value="N-terminal domain of ligase-like"/>
    <property type="match status" value="1"/>
</dbReference>
<protein>
    <recommendedName>
        <fullName evidence="5">AMP-dependent synthetase</fullName>
    </recommendedName>
</protein>
<dbReference type="PANTHER" id="PTHR43767">
    <property type="entry name" value="LONG-CHAIN-FATTY-ACID--COA LIGASE"/>
    <property type="match status" value="1"/>
</dbReference>
<dbReference type="PANTHER" id="PTHR43767:SF12">
    <property type="entry name" value="AMP-DEPENDENT SYNTHETASE AND LIGASE"/>
    <property type="match status" value="1"/>
</dbReference>
<dbReference type="PATRIC" id="fig|298794.3.peg.5973"/>
<dbReference type="RefSeq" id="WP_048443647.1">
    <property type="nucleotide sequence ID" value="NZ_LABY01000047.1"/>
</dbReference>
<comment type="caution">
    <text evidence="3">The sequence shown here is derived from an EMBL/GenBank/DDBJ whole genome shotgun (WGS) entry which is preliminary data.</text>
</comment>
<dbReference type="Gene3D" id="3.30.300.30">
    <property type="match status" value="1"/>
</dbReference>
<name>A0A0J6VMJ9_9HYPH</name>
<organism evidence="3 4">
    <name type="scientific">Methylobacterium variabile</name>
    <dbReference type="NCBI Taxonomy" id="298794"/>
    <lineage>
        <taxon>Bacteria</taxon>
        <taxon>Pseudomonadati</taxon>
        <taxon>Pseudomonadota</taxon>
        <taxon>Alphaproteobacteria</taxon>
        <taxon>Hyphomicrobiales</taxon>
        <taxon>Methylobacteriaceae</taxon>
        <taxon>Methylobacterium</taxon>
    </lineage>
</organism>
<accession>A0A0J6VMJ9</accession>
<dbReference type="Pfam" id="PF00501">
    <property type="entry name" value="AMP-binding"/>
    <property type="match status" value="1"/>
</dbReference>
<evidence type="ECO:0000259" key="1">
    <source>
        <dbReference type="Pfam" id="PF00501"/>
    </source>
</evidence>